<dbReference type="PANTHER" id="PTHR11627">
    <property type="entry name" value="FRUCTOSE-BISPHOSPHATE ALDOLASE"/>
    <property type="match status" value="1"/>
</dbReference>
<dbReference type="UniPathway" id="UPA00109">
    <property type="reaction ID" value="UER00183"/>
</dbReference>
<dbReference type="Pfam" id="PF00274">
    <property type="entry name" value="Glycolytic"/>
    <property type="match status" value="1"/>
</dbReference>
<dbReference type="CDD" id="cd00948">
    <property type="entry name" value="FBP_aldolase_I_a"/>
    <property type="match status" value="1"/>
</dbReference>
<evidence type="ECO:0000313" key="10">
    <source>
        <dbReference type="Proteomes" id="UP000295367"/>
    </source>
</evidence>
<evidence type="ECO:0000256" key="4">
    <source>
        <dbReference type="ARBA" id="ARBA00013068"/>
    </source>
</evidence>
<accession>A0A4V2W215</accession>
<evidence type="ECO:0000256" key="8">
    <source>
        <dbReference type="ARBA" id="ARBA00072515"/>
    </source>
</evidence>
<keyword evidence="6" id="KW-0456">Lyase</keyword>
<dbReference type="Gene3D" id="3.20.20.70">
    <property type="entry name" value="Aldolase class I"/>
    <property type="match status" value="1"/>
</dbReference>
<reference evidence="9 10" key="1">
    <citation type="submission" date="2019-03" db="EMBL/GenBank/DDBJ databases">
        <title>Genomic Encyclopedia of Type Strains, Phase IV (KMG-IV): sequencing the most valuable type-strain genomes for metagenomic binning, comparative biology and taxonomic classification.</title>
        <authorList>
            <person name="Goeker M."/>
        </authorList>
    </citation>
    <scope>NUCLEOTIDE SEQUENCE [LARGE SCALE GENOMIC DNA]</scope>
    <source>
        <strain evidence="9 10">DSM 100309</strain>
    </source>
</reference>
<evidence type="ECO:0000256" key="2">
    <source>
        <dbReference type="ARBA" id="ARBA00004714"/>
    </source>
</evidence>
<evidence type="ECO:0000256" key="3">
    <source>
        <dbReference type="ARBA" id="ARBA00010387"/>
    </source>
</evidence>
<dbReference type="RefSeq" id="WP_124945199.1">
    <property type="nucleotide sequence ID" value="NZ_BHVT01000009.1"/>
</dbReference>
<keyword evidence="10" id="KW-1185">Reference proteome</keyword>
<sequence length="339" mass="36888">MQVSAMEQTILDLTAPAKGILAADESTGTMEKRLKNVGVQSTKETRRSYRESLFTSPGLNNYISGVILFEETLNQRSESDVPLPQLLSAQGIVPGIKVDKGTQALSNFPGDKWTQGLDGLSERLAGYKELGACFAKWRAVFTIGDGIPSYPVISVNAESLARYAAICQSLDIVPIVEPEVLMDGNHTIERCASVTEQVLETVFHCLHKHRVVLEHMLLKPNMVLPGKDCSQQATPEEIAVATLRCFCRTIPVAVPGINFLSGGQSDEAATANLNAINVCAGQKPWQLSFSYGRALQAPALKAWHGEAANQKAGQQALLKRARLNSLARQGKYHTNMENE</sequence>
<comment type="caution">
    <text evidence="9">The sequence shown here is derived from an EMBL/GenBank/DDBJ whole genome shotgun (WGS) entry which is preliminary data.</text>
</comment>
<dbReference type="AlphaFoldDB" id="A0A4V2W215"/>
<comment type="catalytic activity">
    <reaction evidence="1">
        <text>beta-D-fructose 1,6-bisphosphate = D-glyceraldehyde 3-phosphate + dihydroxyacetone phosphate</text>
        <dbReference type="Rhea" id="RHEA:14729"/>
        <dbReference type="ChEBI" id="CHEBI:32966"/>
        <dbReference type="ChEBI" id="CHEBI:57642"/>
        <dbReference type="ChEBI" id="CHEBI:59776"/>
        <dbReference type="EC" id="4.1.2.13"/>
    </reaction>
</comment>
<dbReference type="GO" id="GO:0004332">
    <property type="term" value="F:fructose-bisphosphate aldolase activity"/>
    <property type="evidence" value="ECO:0007669"/>
    <property type="project" value="UniProtKB-EC"/>
</dbReference>
<dbReference type="EC" id="4.1.2.13" evidence="4"/>
<dbReference type="SUPFAM" id="SSF51569">
    <property type="entry name" value="Aldolase"/>
    <property type="match status" value="1"/>
</dbReference>
<evidence type="ECO:0000256" key="6">
    <source>
        <dbReference type="ARBA" id="ARBA00023239"/>
    </source>
</evidence>
<dbReference type="Proteomes" id="UP000295367">
    <property type="component" value="Unassembled WGS sequence"/>
</dbReference>
<evidence type="ECO:0000256" key="7">
    <source>
        <dbReference type="ARBA" id="ARBA00029799"/>
    </source>
</evidence>
<name>A0A4V2W215_9PROT</name>
<dbReference type="OrthoDB" id="9793595at2"/>
<dbReference type="EMBL" id="SMCO01000007">
    <property type="protein sequence ID" value="TCV86369.1"/>
    <property type="molecule type" value="Genomic_DNA"/>
</dbReference>
<protein>
    <recommendedName>
        <fullName evidence="8">Probable fructose-bisphosphate aldolase class 1</fullName>
        <ecNumber evidence="4">4.1.2.13</ecNumber>
    </recommendedName>
    <alternativeName>
        <fullName evidence="7">Fructose-bisphosphate aldolase class I</fullName>
    </alternativeName>
</protein>
<dbReference type="InterPro" id="IPR000741">
    <property type="entry name" value="FBA_I"/>
</dbReference>
<organism evidence="9 10">
    <name type="scientific">Sulfurirhabdus autotrophica</name>
    <dbReference type="NCBI Taxonomy" id="1706046"/>
    <lineage>
        <taxon>Bacteria</taxon>
        <taxon>Pseudomonadati</taxon>
        <taxon>Pseudomonadota</taxon>
        <taxon>Betaproteobacteria</taxon>
        <taxon>Nitrosomonadales</taxon>
        <taxon>Sulfuricellaceae</taxon>
        <taxon>Sulfurirhabdus</taxon>
    </lineage>
</organism>
<dbReference type="InterPro" id="IPR013785">
    <property type="entry name" value="Aldolase_TIM"/>
</dbReference>
<comment type="pathway">
    <text evidence="2">Carbohydrate degradation; glycolysis; D-glyceraldehyde 3-phosphate and glycerone phosphate from D-glucose: step 4/4.</text>
</comment>
<keyword evidence="5" id="KW-0324">Glycolysis</keyword>
<proteinExistence type="inferred from homology"/>
<dbReference type="NCBIfam" id="NF033379">
    <property type="entry name" value="FrucBisAld_I"/>
    <property type="match status" value="1"/>
</dbReference>
<evidence type="ECO:0000313" key="9">
    <source>
        <dbReference type="EMBL" id="TCV86369.1"/>
    </source>
</evidence>
<gene>
    <name evidence="9" type="ORF">EDC63_10757</name>
</gene>
<evidence type="ECO:0000256" key="5">
    <source>
        <dbReference type="ARBA" id="ARBA00023152"/>
    </source>
</evidence>
<comment type="similarity">
    <text evidence="3">Belongs to the class I fructose-bisphosphate aldolase family.</text>
</comment>
<dbReference type="GO" id="GO:0006096">
    <property type="term" value="P:glycolytic process"/>
    <property type="evidence" value="ECO:0007669"/>
    <property type="project" value="UniProtKB-UniPathway"/>
</dbReference>
<evidence type="ECO:0000256" key="1">
    <source>
        <dbReference type="ARBA" id="ARBA00000441"/>
    </source>
</evidence>
<dbReference type="FunFam" id="3.20.20.70:FF:000140">
    <property type="entry name" value="Fructose-bisphosphate aldolase"/>
    <property type="match status" value="1"/>
</dbReference>